<dbReference type="InterPro" id="IPR021255">
    <property type="entry name" value="DUF2807"/>
</dbReference>
<evidence type="ECO:0000259" key="1">
    <source>
        <dbReference type="Pfam" id="PF10988"/>
    </source>
</evidence>
<dbReference type="EMBL" id="JAHWXP010000002">
    <property type="protein sequence ID" value="MBY8336687.1"/>
    <property type="molecule type" value="Genomic_DNA"/>
</dbReference>
<reference evidence="2 3" key="1">
    <citation type="submission" date="2021-07" db="EMBL/GenBank/DDBJ databases">
        <title>Alteriqipengyuania abyssalis NZ-12B nov, sp.nov isolated from deep sea sponge in pacific ocean.</title>
        <authorList>
            <person name="Tareen S."/>
            <person name="Wink J."/>
        </authorList>
    </citation>
    <scope>NUCLEOTIDE SEQUENCE [LARGE SCALE GENOMIC DNA]</scope>
    <source>
        <strain evidence="2 3">NZ-12B</strain>
    </source>
</reference>
<evidence type="ECO:0000313" key="3">
    <source>
        <dbReference type="Proteomes" id="UP000759298"/>
    </source>
</evidence>
<keyword evidence="3" id="KW-1185">Reference proteome</keyword>
<gene>
    <name evidence="2" type="ORF">KYN89_06465</name>
</gene>
<organism evidence="2 3">
    <name type="scientific">Alteriqipengyuania abyssalis</name>
    <dbReference type="NCBI Taxonomy" id="2860200"/>
    <lineage>
        <taxon>Bacteria</taxon>
        <taxon>Pseudomonadati</taxon>
        <taxon>Pseudomonadota</taxon>
        <taxon>Alphaproteobacteria</taxon>
        <taxon>Sphingomonadales</taxon>
        <taxon>Erythrobacteraceae</taxon>
        <taxon>Alteriqipengyuania</taxon>
    </lineage>
</organism>
<accession>A0ABS7PDC2</accession>
<feature type="domain" description="Putative auto-transporter adhesin head GIN" evidence="1">
    <location>
        <begin position="30"/>
        <end position="210"/>
    </location>
</feature>
<sequence length="239" mass="23836">MLSACNTDFNISSSSDGVPLAELDYEGATPTGISLAGPDRVIVTSGDTLTIDVEGDSSVTEGLRFDLDDDSLGIGREGNWRQSGVATIRVTMPTPTRMSMAGSGTMTVDRLGKGGEAEISIAGSGESKVGRIDADALEVNVAGSGSLKAAGAAKTLDLSIAGSGDLDMRDVKVDSAEVAIAGSGDAAFASDGDVEASIMGSGTVEVLGNASCSVSSMGSGELKCRKRTAASGAAAEDAE</sequence>
<dbReference type="Proteomes" id="UP000759298">
    <property type="component" value="Unassembled WGS sequence"/>
</dbReference>
<name>A0ABS7PDC2_9SPHN</name>
<protein>
    <submittedName>
        <fullName evidence="2">DUF2807 domain-containing protein</fullName>
    </submittedName>
</protein>
<evidence type="ECO:0000313" key="2">
    <source>
        <dbReference type="EMBL" id="MBY8336687.1"/>
    </source>
</evidence>
<comment type="caution">
    <text evidence="2">The sequence shown here is derived from an EMBL/GenBank/DDBJ whole genome shotgun (WGS) entry which is preliminary data.</text>
</comment>
<dbReference type="Gene3D" id="2.160.20.120">
    <property type="match status" value="1"/>
</dbReference>
<dbReference type="Pfam" id="PF10988">
    <property type="entry name" value="DUF2807"/>
    <property type="match status" value="1"/>
</dbReference>
<proteinExistence type="predicted"/>